<dbReference type="SUPFAM" id="SSF46934">
    <property type="entry name" value="UBA-like"/>
    <property type="match status" value="1"/>
</dbReference>
<feature type="region of interest" description="Disordered" evidence="1">
    <location>
        <begin position="463"/>
        <end position="492"/>
    </location>
</feature>
<dbReference type="CDD" id="cd14364">
    <property type="entry name" value="CUE_ASCC2"/>
    <property type="match status" value="1"/>
</dbReference>
<dbReference type="PANTHER" id="PTHR21494:SF0">
    <property type="entry name" value="ACTIVATING SIGNAL COINTEGRATOR 1 COMPLEX SUBUNIT 2"/>
    <property type="match status" value="1"/>
</dbReference>
<gene>
    <name evidence="3" type="ORF">B0A49_05254</name>
</gene>
<feature type="region of interest" description="Disordered" evidence="1">
    <location>
        <begin position="511"/>
        <end position="533"/>
    </location>
</feature>
<name>A0A4U0X9N1_9PEZI</name>
<keyword evidence="4" id="KW-1185">Reference proteome</keyword>
<dbReference type="Pfam" id="PF02845">
    <property type="entry name" value="CUE"/>
    <property type="match status" value="1"/>
</dbReference>
<dbReference type="GO" id="GO:0043130">
    <property type="term" value="F:ubiquitin binding"/>
    <property type="evidence" value="ECO:0007669"/>
    <property type="project" value="InterPro"/>
</dbReference>
<reference evidence="3 4" key="1">
    <citation type="submission" date="2017-03" db="EMBL/GenBank/DDBJ databases">
        <title>Genomes of endolithic fungi from Antarctica.</title>
        <authorList>
            <person name="Coleine C."/>
            <person name="Masonjones S."/>
            <person name="Stajich J.E."/>
        </authorList>
    </citation>
    <scope>NUCLEOTIDE SEQUENCE [LARGE SCALE GENOMIC DNA]</scope>
    <source>
        <strain evidence="3 4">CCFEE 5187</strain>
    </source>
</reference>
<feature type="compositionally biased region" description="Basic and acidic residues" evidence="1">
    <location>
        <begin position="617"/>
        <end position="633"/>
    </location>
</feature>
<comment type="caution">
    <text evidence="3">The sequence shown here is derived from an EMBL/GenBank/DDBJ whole genome shotgun (WGS) entry which is preliminary data.</text>
</comment>
<feature type="domain" description="CUE" evidence="2">
    <location>
        <begin position="329"/>
        <end position="372"/>
    </location>
</feature>
<protein>
    <recommendedName>
        <fullName evidence="2">CUE domain-containing protein</fullName>
    </recommendedName>
</protein>
<dbReference type="PROSITE" id="PS51140">
    <property type="entry name" value="CUE"/>
    <property type="match status" value="1"/>
</dbReference>
<dbReference type="Gene3D" id="1.10.8.10">
    <property type="entry name" value="DNA helicase RuvA subunit, C-terminal domain"/>
    <property type="match status" value="1"/>
</dbReference>
<dbReference type="InterPro" id="IPR003892">
    <property type="entry name" value="CUE"/>
</dbReference>
<sequence>MNLPPIAPFPPAKFRRDLVPEEWEACLDAWLALTEAYLRLPPKEFVRASVDGSSLVSFLTSYYHQVSRAPRDDQLLHTSRAPSLRKPAFLLAHRILSTEAIPASLLRWTFLVDISQVYPRSKSLQDLLHGFWTRRRMELETGCQKLKDALTKALESGDPDAAADDLRQLAPLLHVSPDAGLSLMTGSDFVDALSAGYQKASSGLRPTLVTVTYLGLTSLIKASKPNHSLLFDHLYSLKANTELQQKSNPHHPSLLSDLVTNTPILLKLRSTITGKDAERARDLSATLGSFRRASGARPKRLVRRKVDKGKGRIRQDEYGHGAFDGIHVHRMSLVSQVQDLFPDLGAGFVIKLMDEYNDDVEQVTAHLLEDSLPPHLRDADRTEDVGEPLVQSHLTPRSTPPLLPTRRNVFDNDDFDNLAIDASRLHIGRKNAAQTADTILSDRSTAPAHAAIISALAAFDSDDDERDDTYDISDVGGTVDTARPGSDDVDADIGHKNEEALFAALRTSPEMFNRDTATRRSQPRTALKSETGMTDEAIEGWAIMLARDPRRRRALEAKYATFGGQQRELASTAYRESPAGSGTEDSDAGGRSGRGGGRGGGRGRGRGGNRGSAAGPADEKGTQVARQRKEASKGSRANHNRRDQRARKMARGGFPG</sequence>
<dbReference type="AlphaFoldDB" id="A0A4U0X9N1"/>
<accession>A0A4U0X9N1</accession>
<evidence type="ECO:0000256" key="1">
    <source>
        <dbReference type="SAM" id="MobiDB-lite"/>
    </source>
</evidence>
<feature type="compositionally biased region" description="Gly residues" evidence="1">
    <location>
        <begin position="590"/>
        <end position="600"/>
    </location>
</feature>
<dbReference type="STRING" id="331657.A0A4U0X9N1"/>
<evidence type="ECO:0000313" key="3">
    <source>
        <dbReference type="EMBL" id="TKA73330.1"/>
    </source>
</evidence>
<dbReference type="SMART" id="SM00546">
    <property type="entry name" value="CUE"/>
    <property type="match status" value="1"/>
</dbReference>
<feature type="compositionally biased region" description="Basic residues" evidence="1">
    <location>
        <begin position="636"/>
        <end position="650"/>
    </location>
</feature>
<evidence type="ECO:0000313" key="4">
    <source>
        <dbReference type="Proteomes" id="UP000308768"/>
    </source>
</evidence>
<feature type="region of interest" description="Disordered" evidence="1">
    <location>
        <begin position="565"/>
        <end position="656"/>
    </location>
</feature>
<dbReference type="InterPro" id="IPR052586">
    <property type="entry name" value="ASCC2"/>
</dbReference>
<dbReference type="PANTHER" id="PTHR21494">
    <property type="entry name" value="ACTIVATING SIGNAL COINTEGRATOR 1 COMPLEX SUBUNIT 2 ASC-1 COMPLEX SUBUNIT P100"/>
    <property type="match status" value="1"/>
</dbReference>
<dbReference type="InterPro" id="IPR009060">
    <property type="entry name" value="UBA-like_sf"/>
</dbReference>
<organism evidence="3 4">
    <name type="scientific">Cryomyces minteri</name>
    <dbReference type="NCBI Taxonomy" id="331657"/>
    <lineage>
        <taxon>Eukaryota</taxon>
        <taxon>Fungi</taxon>
        <taxon>Dikarya</taxon>
        <taxon>Ascomycota</taxon>
        <taxon>Pezizomycotina</taxon>
        <taxon>Dothideomycetes</taxon>
        <taxon>Dothideomycetes incertae sedis</taxon>
        <taxon>Cryomyces</taxon>
    </lineage>
</organism>
<dbReference type="InterPro" id="IPR041800">
    <property type="entry name" value="ASCC2_CUE"/>
</dbReference>
<dbReference type="EMBL" id="NAJN01000440">
    <property type="protein sequence ID" value="TKA73330.1"/>
    <property type="molecule type" value="Genomic_DNA"/>
</dbReference>
<proteinExistence type="predicted"/>
<dbReference type="OrthoDB" id="5577209at2759"/>
<dbReference type="Proteomes" id="UP000308768">
    <property type="component" value="Unassembled WGS sequence"/>
</dbReference>
<evidence type="ECO:0000259" key="2">
    <source>
        <dbReference type="PROSITE" id="PS51140"/>
    </source>
</evidence>